<dbReference type="Proteomes" id="UP001169066">
    <property type="component" value="Unassembled WGS sequence"/>
</dbReference>
<dbReference type="RefSeq" id="WP_008242770.1">
    <property type="nucleotide sequence ID" value="NZ_JAQIBC010000002.1"/>
</dbReference>
<reference evidence="1" key="1">
    <citation type="submission" date="2023-01" db="EMBL/GenBank/DDBJ databases">
        <title>Sulfurovum sp. XTW-4 genome assembly.</title>
        <authorList>
            <person name="Wang J."/>
        </authorList>
    </citation>
    <scope>NUCLEOTIDE SEQUENCE</scope>
    <source>
        <strain evidence="1">XTW-4</strain>
    </source>
</reference>
<comment type="caution">
    <text evidence="1">The sequence shown here is derived from an EMBL/GenBank/DDBJ whole genome shotgun (WGS) entry which is preliminary data.</text>
</comment>
<dbReference type="PROSITE" id="PS51257">
    <property type="entry name" value="PROKAR_LIPOPROTEIN"/>
    <property type="match status" value="1"/>
</dbReference>
<keyword evidence="2" id="KW-1185">Reference proteome</keyword>
<accession>A0ABT7QQP4</accession>
<proteinExistence type="predicted"/>
<protein>
    <submittedName>
        <fullName evidence="1">Cache domain-containing protein</fullName>
    </submittedName>
</protein>
<organism evidence="1 2">
    <name type="scientific">Sulfurovum xiamenensis</name>
    <dbReference type="NCBI Taxonomy" id="3019066"/>
    <lineage>
        <taxon>Bacteria</taxon>
        <taxon>Pseudomonadati</taxon>
        <taxon>Campylobacterota</taxon>
        <taxon>Epsilonproteobacteria</taxon>
        <taxon>Campylobacterales</taxon>
        <taxon>Sulfurovaceae</taxon>
        <taxon>Sulfurovum</taxon>
    </lineage>
</organism>
<dbReference type="Gene3D" id="3.30.450.20">
    <property type="entry name" value="PAS domain"/>
    <property type="match status" value="1"/>
</dbReference>
<gene>
    <name evidence="1" type="ORF">PF327_04250</name>
</gene>
<evidence type="ECO:0000313" key="1">
    <source>
        <dbReference type="EMBL" id="MDM5263401.1"/>
    </source>
</evidence>
<name>A0ABT7QQP4_9BACT</name>
<sequence>MKLKLMLSGLITLIALLLVGCGNNNGNTAMDVSVRGFQGIVEEHLAGILNAERAIAASVEAQSGDWDTVKPILAQFADDLSTDAAVWYVFSDGHYYTVEKDLVDASLSDRDYFSSLMSGEDIEGDLVISKSTGKRSIIVATQVGGNTSVAIGVSVDAELLSQLVTERLQLPENMYFFALDQEFQTPIHSNIERIFAYPAEFDESVEGVFKSIQGNDQGVITYTLNGDQITATYHASEILGWQFFIAEK</sequence>
<evidence type="ECO:0000313" key="2">
    <source>
        <dbReference type="Proteomes" id="UP001169066"/>
    </source>
</evidence>
<dbReference type="EMBL" id="JAQIBC010000002">
    <property type="protein sequence ID" value="MDM5263401.1"/>
    <property type="molecule type" value="Genomic_DNA"/>
</dbReference>